<proteinExistence type="predicted"/>
<feature type="coiled-coil region" evidence="1">
    <location>
        <begin position="46"/>
        <end position="87"/>
    </location>
</feature>
<feature type="compositionally biased region" description="Basic and acidic residues" evidence="2">
    <location>
        <begin position="114"/>
        <end position="128"/>
    </location>
</feature>
<dbReference type="Proteomes" id="UP001146793">
    <property type="component" value="Unassembled WGS sequence"/>
</dbReference>
<evidence type="ECO:0000256" key="2">
    <source>
        <dbReference type="SAM" id="MobiDB-lite"/>
    </source>
</evidence>
<feature type="compositionally biased region" description="Low complexity" evidence="2">
    <location>
        <begin position="99"/>
        <end position="112"/>
    </location>
</feature>
<keyword evidence="1" id="KW-0175">Coiled coil</keyword>
<evidence type="ECO:0000313" key="5">
    <source>
        <dbReference type="Proteomes" id="UP001146793"/>
    </source>
</evidence>
<dbReference type="EMBL" id="JAOAOG010000239">
    <property type="protein sequence ID" value="KAJ6237209.1"/>
    <property type="molecule type" value="Genomic_DNA"/>
</dbReference>
<evidence type="ECO:0000256" key="1">
    <source>
        <dbReference type="SAM" id="Coils"/>
    </source>
</evidence>
<evidence type="ECO:0000313" key="3">
    <source>
        <dbReference type="EMBL" id="KAJ3452922.1"/>
    </source>
</evidence>
<dbReference type="AlphaFoldDB" id="A0AAV8AFL7"/>
<feature type="coiled-coil region" evidence="1">
    <location>
        <begin position="148"/>
        <end position="271"/>
    </location>
</feature>
<reference evidence="4" key="1">
    <citation type="submission" date="2022-08" db="EMBL/GenBank/DDBJ databases">
        <title>Novel sulfate-reducing endosymbionts in the free-living metamonad Anaeramoeba.</title>
        <authorList>
            <person name="Jerlstrom-Hultqvist J."/>
            <person name="Cepicka I."/>
            <person name="Gallot-Lavallee L."/>
            <person name="Salas-Leiva D."/>
            <person name="Curtis B.A."/>
            <person name="Zahonova K."/>
            <person name="Pipaliya S."/>
            <person name="Dacks J."/>
            <person name="Roger A.J."/>
        </authorList>
    </citation>
    <scope>NUCLEOTIDE SEQUENCE</scope>
    <source>
        <strain evidence="4">Schooner1</strain>
    </source>
</reference>
<feature type="region of interest" description="Disordered" evidence="2">
    <location>
        <begin position="99"/>
        <end position="128"/>
    </location>
</feature>
<evidence type="ECO:0000313" key="6">
    <source>
        <dbReference type="Proteomes" id="UP001150062"/>
    </source>
</evidence>
<dbReference type="EMBL" id="JANTQA010000008">
    <property type="protein sequence ID" value="KAJ3452922.1"/>
    <property type="molecule type" value="Genomic_DNA"/>
</dbReference>
<dbReference type="Proteomes" id="UP001150062">
    <property type="component" value="Unassembled WGS sequence"/>
</dbReference>
<organism evidence="3 5">
    <name type="scientific">Anaeramoeba flamelloides</name>
    <dbReference type="NCBI Taxonomy" id="1746091"/>
    <lineage>
        <taxon>Eukaryota</taxon>
        <taxon>Metamonada</taxon>
        <taxon>Anaeramoebidae</taxon>
        <taxon>Anaeramoeba</taxon>
    </lineage>
</organism>
<comment type="caution">
    <text evidence="3">The sequence shown here is derived from an EMBL/GenBank/DDBJ whole genome shotgun (WGS) entry which is preliminary data.</text>
</comment>
<accession>A0AAV8AFL7</accession>
<gene>
    <name evidence="3" type="ORF">M0812_04702</name>
    <name evidence="4" type="ORF">M0813_26764</name>
</gene>
<sequence length="305" mass="35908">MSIDETIGTMIDQVESRERLLQFQKAQLKTVVNNLEVCLSEKVNLKKDFDKKIEKLTTKLKTLGEEVRNMKHDVRSANKIKSQMKNENKQFSQAVSKKLLNNKTTKTTPKTTSSKKEQNLKKKSLDLNKKNKKLNSIYSKHQKICNEIILQKTKFDHLKEELKNQKEKDQISSKKIQMTEKEIEKYQMETTNTNIQIDILQQEKEITNENQNKKSKKKNKKNQIDDETRIQQIEISIGSHNKEIQMNEKQIDLLNKQLNETRQQLESSNQEEILHAIVNQKKNLQNLHQEYLEFCQNILNSDSIN</sequence>
<protein>
    <submittedName>
        <fullName evidence="3">Uncharacterized protein</fullName>
    </submittedName>
</protein>
<evidence type="ECO:0000313" key="4">
    <source>
        <dbReference type="EMBL" id="KAJ6237209.1"/>
    </source>
</evidence>
<name>A0AAV8AFL7_9EUKA</name>
<reference evidence="3" key="2">
    <citation type="submission" date="2022-08" db="EMBL/GenBank/DDBJ databases">
        <title>Novel sulphate-reducing endosymbionts in the free-living metamonad Anaeramoeba.</title>
        <authorList>
            <person name="Jerlstrom-Hultqvist J."/>
            <person name="Cepicka I."/>
            <person name="Gallot-Lavallee L."/>
            <person name="Salas-Leiva D."/>
            <person name="Curtis B.A."/>
            <person name="Zahonova K."/>
            <person name="Pipaliya S."/>
            <person name="Dacks J."/>
            <person name="Roger A.J."/>
        </authorList>
    </citation>
    <scope>NUCLEOTIDE SEQUENCE</scope>
    <source>
        <strain evidence="3">Busselton2</strain>
    </source>
</reference>
<keyword evidence="6" id="KW-1185">Reference proteome</keyword>